<evidence type="ECO:0000313" key="2">
    <source>
        <dbReference type="EMBL" id="UTI62229.1"/>
    </source>
</evidence>
<evidence type="ECO:0000313" key="3">
    <source>
        <dbReference type="Proteomes" id="UP001056035"/>
    </source>
</evidence>
<name>A0ABY5DNN3_9ACTN</name>
<evidence type="ECO:0000259" key="1">
    <source>
        <dbReference type="Pfam" id="PF12728"/>
    </source>
</evidence>
<dbReference type="EMBL" id="CP098502">
    <property type="protein sequence ID" value="UTI62229.1"/>
    <property type="molecule type" value="Genomic_DNA"/>
</dbReference>
<dbReference type="Proteomes" id="UP001056035">
    <property type="component" value="Chromosome"/>
</dbReference>
<accession>A0ABY5DNN3</accession>
<keyword evidence="3" id="KW-1185">Reference proteome</keyword>
<dbReference type="RefSeq" id="WP_254568967.1">
    <property type="nucleotide sequence ID" value="NZ_CP098502.1"/>
</dbReference>
<sequence>MSAAIVDAFLSSLDDEALDRLATLLAPRLKPEGEPTSPWLTPDEAAARLRCARKRVYELVAADRLPSHRDGRRLLFHRDELDAYLTGAT</sequence>
<protein>
    <submittedName>
        <fullName evidence="2">Helix-turn-helix domain-containing protein</fullName>
    </submittedName>
</protein>
<reference evidence="2 3" key="1">
    <citation type="submission" date="2022-06" db="EMBL/GenBank/DDBJ databases">
        <title>Paraconexibacter antarcticus.</title>
        <authorList>
            <person name="Kim C.S."/>
        </authorList>
    </citation>
    <scope>NUCLEOTIDE SEQUENCE [LARGE SCALE GENOMIC DNA]</scope>
    <source>
        <strain evidence="2 3">02-257</strain>
    </source>
</reference>
<feature type="domain" description="Helix-turn-helix" evidence="1">
    <location>
        <begin position="39"/>
        <end position="87"/>
    </location>
</feature>
<organism evidence="2 3">
    <name type="scientific">Paraconexibacter antarcticus</name>
    <dbReference type="NCBI Taxonomy" id="2949664"/>
    <lineage>
        <taxon>Bacteria</taxon>
        <taxon>Bacillati</taxon>
        <taxon>Actinomycetota</taxon>
        <taxon>Thermoleophilia</taxon>
        <taxon>Solirubrobacterales</taxon>
        <taxon>Paraconexibacteraceae</taxon>
        <taxon>Paraconexibacter</taxon>
    </lineage>
</organism>
<dbReference type="NCBIfam" id="TIGR01764">
    <property type="entry name" value="excise"/>
    <property type="match status" value="1"/>
</dbReference>
<dbReference type="InterPro" id="IPR010093">
    <property type="entry name" value="SinI_DNA-bd"/>
</dbReference>
<gene>
    <name evidence="2" type="ORF">NBH00_12710</name>
</gene>
<proteinExistence type="predicted"/>
<dbReference type="Pfam" id="PF12728">
    <property type="entry name" value="HTH_17"/>
    <property type="match status" value="1"/>
</dbReference>
<dbReference type="InterPro" id="IPR041657">
    <property type="entry name" value="HTH_17"/>
</dbReference>